<name>A0A4Z2CXA3_SCHJA</name>
<evidence type="ECO:0000256" key="5">
    <source>
        <dbReference type="ARBA" id="ARBA00023319"/>
    </source>
</evidence>
<dbReference type="InterPro" id="IPR051275">
    <property type="entry name" value="Cell_adhesion_signaling"/>
</dbReference>
<evidence type="ECO:0000313" key="8">
    <source>
        <dbReference type="EMBL" id="TNN08869.1"/>
    </source>
</evidence>
<keyword evidence="6" id="KW-0732">Signal</keyword>
<dbReference type="PANTHER" id="PTHR11640">
    <property type="entry name" value="NEPHRIN"/>
    <property type="match status" value="1"/>
</dbReference>
<feature type="signal peptide" evidence="6">
    <location>
        <begin position="1"/>
        <end position="16"/>
    </location>
</feature>
<dbReference type="InterPro" id="IPR036179">
    <property type="entry name" value="Ig-like_dom_sf"/>
</dbReference>
<dbReference type="CDD" id="cd00096">
    <property type="entry name" value="Ig"/>
    <property type="match status" value="1"/>
</dbReference>
<accession>A0A4Z2CXA3</accession>
<evidence type="ECO:0000256" key="6">
    <source>
        <dbReference type="SAM" id="SignalP"/>
    </source>
</evidence>
<evidence type="ECO:0000256" key="2">
    <source>
        <dbReference type="ARBA" id="ARBA00023136"/>
    </source>
</evidence>
<protein>
    <submittedName>
        <fullName evidence="8">Nephrin</fullName>
    </submittedName>
</protein>
<evidence type="ECO:0000259" key="7">
    <source>
        <dbReference type="PROSITE" id="PS50835"/>
    </source>
</evidence>
<dbReference type="SUPFAM" id="SSF48726">
    <property type="entry name" value="Immunoglobulin"/>
    <property type="match status" value="3"/>
</dbReference>
<dbReference type="InterPro" id="IPR003599">
    <property type="entry name" value="Ig_sub"/>
</dbReference>
<dbReference type="Pfam" id="PF07686">
    <property type="entry name" value="V-set"/>
    <property type="match status" value="1"/>
</dbReference>
<keyword evidence="5" id="KW-0393">Immunoglobulin domain</keyword>
<evidence type="ECO:0000256" key="3">
    <source>
        <dbReference type="ARBA" id="ARBA00023157"/>
    </source>
</evidence>
<dbReference type="Gene3D" id="2.60.40.10">
    <property type="entry name" value="Immunoglobulins"/>
    <property type="match status" value="4"/>
</dbReference>
<dbReference type="STRING" id="6182.A0A4Z2CXA3"/>
<keyword evidence="2" id="KW-0472">Membrane</keyword>
<reference evidence="8 9" key="1">
    <citation type="submission" date="2019-03" db="EMBL/GenBank/DDBJ databases">
        <title>An improved genome assembly of the fluke Schistosoma japonicum.</title>
        <authorList>
            <person name="Hu W."/>
            <person name="Luo F."/>
            <person name="Yin M."/>
            <person name="Mo X."/>
            <person name="Sun C."/>
            <person name="Wu Q."/>
            <person name="Zhu B."/>
            <person name="Xiang M."/>
            <person name="Wang J."/>
            <person name="Wang Y."/>
            <person name="Zhang T."/>
            <person name="Xu B."/>
            <person name="Zheng H."/>
            <person name="Feng Z."/>
        </authorList>
    </citation>
    <scope>NUCLEOTIDE SEQUENCE [LARGE SCALE GENOMIC DNA]</scope>
    <source>
        <strain evidence="8">HuSjv2</strain>
        <tissue evidence="8">Worms</tissue>
    </source>
</reference>
<evidence type="ECO:0000256" key="4">
    <source>
        <dbReference type="ARBA" id="ARBA00023180"/>
    </source>
</evidence>
<feature type="domain" description="Ig-like" evidence="7">
    <location>
        <begin position="241"/>
        <end position="370"/>
    </location>
</feature>
<keyword evidence="3" id="KW-1015">Disulfide bond</keyword>
<dbReference type="InterPro" id="IPR007110">
    <property type="entry name" value="Ig-like_dom"/>
</dbReference>
<evidence type="ECO:0000256" key="1">
    <source>
        <dbReference type="ARBA" id="ARBA00004479"/>
    </source>
</evidence>
<comment type="caution">
    <text evidence="8">The sequence shown here is derived from an EMBL/GenBank/DDBJ whole genome shotgun (WGS) entry which is preliminary data.</text>
</comment>
<sequence>MMYLDHILSLIMISLCNWNLYLLDGIQYGSNIYPQKKYKSLENFIASSLTSESLTKQNNSNVYMLNEQPLNVINFNKYQKFSYLNDMQLENTDNSKHPLLSDPLFDPTILTDTAARVIQSNRCTTEERQKRIQCFDVLPAEQYAIPLGHTVNMQCVVLNQHGKVQWRAKKILLGYDRSIPGYSRFRIIGDVGRGEHTLQITDVQRDDAGEYECQVTPVPVNNHPLLRRKTYLEVLIKPEEPQILYQNVQLPDRKLIISQPDPILRISLICSASGGRPSPNFKWLLNHHEIPNLEMKPKTAMTPNEITKMNNLLKVWGKLHPLISIDENGEHSSLSILKAGLEDGDELVCSVSNAATQINHDPSKRNLSVSIIVDIHTPPGPPKIITPESNHVYLDGEELRAVCVSSPPGKPLGGLFWRWLIRPSQVDDNDIQRISGIGGRGGARLSDYTSVEAYLRSLDNGSPSQKQLMTEQSNHLQHGDFISEDVQPLHYTLSKEKDQLVNTLIIQRITRKYHAAKLVCETGHPVGAAHQTSITIYVKHAPANVTISVETGSIDDDHTSGRREKVAYARAGEMKTFICKTSPYYGQATIKWLFQAAGASITTPPKQLVDKSVTFKTPDGESSYQESRIQFTVRPEDDRSYIDCIVWSVGDTRIDSRIRLDIIHPPDTPKITGYKSGQPVNMAHLLELMCTTTGGNPLPELQWFKDKTPIESNGELIVIGNKQVLN</sequence>
<dbReference type="PANTHER" id="PTHR11640:SF31">
    <property type="entry name" value="IRREGULAR CHIASM C-ROUGHEST PROTEIN-RELATED"/>
    <property type="match status" value="1"/>
</dbReference>
<keyword evidence="4" id="KW-0325">Glycoprotein</keyword>
<feature type="domain" description="Ig-like" evidence="7">
    <location>
        <begin position="669"/>
        <end position="726"/>
    </location>
</feature>
<dbReference type="GO" id="GO:0098609">
    <property type="term" value="P:cell-cell adhesion"/>
    <property type="evidence" value="ECO:0007669"/>
    <property type="project" value="TreeGrafter"/>
</dbReference>
<dbReference type="InterPro" id="IPR013783">
    <property type="entry name" value="Ig-like_fold"/>
</dbReference>
<gene>
    <name evidence="8" type="ORF">EWB00_006816</name>
</gene>
<dbReference type="GO" id="GO:0005886">
    <property type="term" value="C:plasma membrane"/>
    <property type="evidence" value="ECO:0007669"/>
    <property type="project" value="TreeGrafter"/>
</dbReference>
<dbReference type="GO" id="GO:0005911">
    <property type="term" value="C:cell-cell junction"/>
    <property type="evidence" value="ECO:0007669"/>
    <property type="project" value="TreeGrafter"/>
</dbReference>
<evidence type="ECO:0000313" key="9">
    <source>
        <dbReference type="Proteomes" id="UP000311919"/>
    </source>
</evidence>
<comment type="subcellular location">
    <subcellularLocation>
        <location evidence="1">Membrane</location>
        <topology evidence="1">Single-pass type I membrane protein</topology>
    </subcellularLocation>
</comment>
<dbReference type="PROSITE" id="PS50835">
    <property type="entry name" value="IG_LIKE"/>
    <property type="match status" value="3"/>
</dbReference>
<dbReference type="GO" id="GO:0050839">
    <property type="term" value="F:cell adhesion molecule binding"/>
    <property type="evidence" value="ECO:0007669"/>
    <property type="project" value="TreeGrafter"/>
</dbReference>
<dbReference type="AlphaFoldDB" id="A0A4Z2CXA3"/>
<organism evidence="8 9">
    <name type="scientific">Schistosoma japonicum</name>
    <name type="common">Blood fluke</name>
    <dbReference type="NCBI Taxonomy" id="6182"/>
    <lineage>
        <taxon>Eukaryota</taxon>
        <taxon>Metazoa</taxon>
        <taxon>Spiralia</taxon>
        <taxon>Lophotrochozoa</taxon>
        <taxon>Platyhelminthes</taxon>
        <taxon>Trematoda</taxon>
        <taxon>Digenea</taxon>
        <taxon>Strigeidida</taxon>
        <taxon>Schistosomatoidea</taxon>
        <taxon>Schistosomatidae</taxon>
        <taxon>Schistosoma</taxon>
    </lineage>
</organism>
<feature type="chain" id="PRO_5021333935" evidence="6">
    <location>
        <begin position="17"/>
        <end position="726"/>
    </location>
</feature>
<dbReference type="OrthoDB" id="10028801at2759"/>
<keyword evidence="9" id="KW-1185">Reference proteome</keyword>
<feature type="domain" description="Ig-like" evidence="7">
    <location>
        <begin position="107"/>
        <end position="216"/>
    </location>
</feature>
<dbReference type="InterPro" id="IPR013106">
    <property type="entry name" value="Ig_V-set"/>
</dbReference>
<dbReference type="Proteomes" id="UP000311919">
    <property type="component" value="Unassembled WGS sequence"/>
</dbReference>
<dbReference type="EMBL" id="SKCS01000403">
    <property type="protein sequence ID" value="TNN08869.1"/>
    <property type="molecule type" value="Genomic_DNA"/>
</dbReference>
<dbReference type="SMART" id="SM00409">
    <property type="entry name" value="IG"/>
    <property type="match status" value="4"/>
</dbReference>
<proteinExistence type="predicted"/>